<name>A0A494WDR0_9SPHN</name>
<evidence type="ECO:0000313" key="1">
    <source>
        <dbReference type="EMBL" id="BBD98872.1"/>
    </source>
</evidence>
<organism evidence="1 2">
    <name type="scientific">Sphingobium amiense</name>
    <dbReference type="NCBI Taxonomy" id="135719"/>
    <lineage>
        <taxon>Bacteria</taxon>
        <taxon>Pseudomonadati</taxon>
        <taxon>Pseudomonadota</taxon>
        <taxon>Alphaproteobacteria</taxon>
        <taxon>Sphingomonadales</taxon>
        <taxon>Sphingomonadaceae</taxon>
        <taxon>Sphingobium</taxon>
    </lineage>
</organism>
<reference evidence="1 2" key="1">
    <citation type="submission" date="2018-05" db="EMBL/GenBank/DDBJ databases">
        <title>Complete Genome Sequence of the Nonylphenol-Degrading Bacterium Sphingobium amiense DSM 16289T.</title>
        <authorList>
            <person name="Ootsuka M."/>
            <person name="Nishizawa T."/>
            <person name="Ohta H."/>
        </authorList>
    </citation>
    <scope>NUCLEOTIDE SEQUENCE [LARGE SCALE GENOMIC DNA]</scope>
    <source>
        <strain evidence="1 2">DSM 16289</strain>
    </source>
</reference>
<dbReference type="KEGG" id="sami:SAMIE_1023730"/>
<protein>
    <submittedName>
        <fullName evidence="1">Uncharacterized protein</fullName>
    </submittedName>
</protein>
<gene>
    <name evidence="1" type="ORF">SAMIE_1023730</name>
</gene>
<keyword evidence="2" id="KW-1185">Reference proteome</keyword>
<dbReference type="EMBL" id="AP018664">
    <property type="protein sequence ID" value="BBD98872.1"/>
    <property type="molecule type" value="Genomic_DNA"/>
</dbReference>
<dbReference type="AlphaFoldDB" id="A0A494WDR0"/>
<evidence type="ECO:0000313" key="2">
    <source>
        <dbReference type="Proteomes" id="UP000279959"/>
    </source>
</evidence>
<proteinExistence type="predicted"/>
<accession>A0A494WDR0</accession>
<sequence>MSRKMNDLETDDSPAPKAGDLVSNLGNPILLKNVNMAGVSAEAAQGGQKIQIWTRMALTSDQDLFQKIIANIAGAIEHAANAVGEYPSLSRAQTVFLVLRPDDTGELWVDKAAMCTYSALKRPGPMAAGTVLFENDIADITGLWFPLVEVGPKDRILCIIREGWRFALYFDFNPDGDLVIEEAKRALGTLFRRMRYADLYASLAHEPTFKSMVGVGWFPFLELGIAEIRTLLGMIEAEFALNEAEQNLISAFDETRLERMFSRWMERAHLNEREAILRPAINAFKNSEPVTVIKIILSEIEGVMSDAYYQVHGERPYRSNKLPDFMIEQAELRAGGKDTLFFPVEFGKYLKDYTYADFKKDDVGTAGSRHAVSHGRVAGNEYTMARALQALLTLDQLAFYM</sequence>
<dbReference type="Proteomes" id="UP000279959">
    <property type="component" value="Chromosome"/>
</dbReference>